<dbReference type="EMBL" id="JAYWIO010000003">
    <property type="protein sequence ID" value="KAK7273526.1"/>
    <property type="molecule type" value="Genomic_DNA"/>
</dbReference>
<proteinExistence type="predicted"/>
<protein>
    <submittedName>
        <fullName evidence="2">Uncharacterized protein</fullName>
    </submittedName>
</protein>
<reference evidence="2 3" key="1">
    <citation type="submission" date="2024-01" db="EMBL/GenBank/DDBJ databases">
        <title>The genomes of 5 underutilized Papilionoideae crops provide insights into root nodulation and disease resistanc.</title>
        <authorList>
            <person name="Yuan L."/>
        </authorList>
    </citation>
    <scope>NUCLEOTIDE SEQUENCE [LARGE SCALE GENOMIC DNA]</scope>
    <source>
        <strain evidence="2">ZHUSHIDOU_FW_LH</strain>
        <tissue evidence="2">Leaf</tissue>
    </source>
</reference>
<dbReference type="AlphaFoldDB" id="A0AAN9FFL8"/>
<sequence length="111" mass="12253">MSLSSLKGISVTAAVIAKKRGRPSKQTPSSSTPKRAPSVNVTDAISLDFSLLNDHILNLEGLDDLDSKQANNLMKNLDAIKEKLKGKKPANPEVKWCKKLNWTKVIMKLQR</sequence>
<evidence type="ECO:0000256" key="1">
    <source>
        <dbReference type="SAM" id="MobiDB-lite"/>
    </source>
</evidence>
<evidence type="ECO:0000313" key="3">
    <source>
        <dbReference type="Proteomes" id="UP001372338"/>
    </source>
</evidence>
<dbReference type="Proteomes" id="UP001372338">
    <property type="component" value="Unassembled WGS sequence"/>
</dbReference>
<evidence type="ECO:0000313" key="2">
    <source>
        <dbReference type="EMBL" id="KAK7273526.1"/>
    </source>
</evidence>
<feature type="compositionally biased region" description="Low complexity" evidence="1">
    <location>
        <begin position="24"/>
        <end position="34"/>
    </location>
</feature>
<keyword evidence="3" id="KW-1185">Reference proteome</keyword>
<organism evidence="2 3">
    <name type="scientific">Crotalaria pallida</name>
    <name type="common">Smooth rattlebox</name>
    <name type="synonym">Crotalaria striata</name>
    <dbReference type="NCBI Taxonomy" id="3830"/>
    <lineage>
        <taxon>Eukaryota</taxon>
        <taxon>Viridiplantae</taxon>
        <taxon>Streptophyta</taxon>
        <taxon>Embryophyta</taxon>
        <taxon>Tracheophyta</taxon>
        <taxon>Spermatophyta</taxon>
        <taxon>Magnoliopsida</taxon>
        <taxon>eudicotyledons</taxon>
        <taxon>Gunneridae</taxon>
        <taxon>Pentapetalae</taxon>
        <taxon>rosids</taxon>
        <taxon>fabids</taxon>
        <taxon>Fabales</taxon>
        <taxon>Fabaceae</taxon>
        <taxon>Papilionoideae</taxon>
        <taxon>50 kb inversion clade</taxon>
        <taxon>genistoids sensu lato</taxon>
        <taxon>core genistoids</taxon>
        <taxon>Crotalarieae</taxon>
        <taxon>Crotalaria</taxon>
    </lineage>
</organism>
<gene>
    <name evidence="2" type="ORF">RIF29_14581</name>
</gene>
<feature type="region of interest" description="Disordered" evidence="1">
    <location>
        <begin position="17"/>
        <end position="38"/>
    </location>
</feature>
<accession>A0AAN9FFL8</accession>
<comment type="caution">
    <text evidence="2">The sequence shown here is derived from an EMBL/GenBank/DDBJ whole genome shotgun (WGS) entry which is preliminary data.</text>
</comment>
<name>A0AAN9FFL8_CROPI</name>